<dbReference type="AlphaFoldDB" id="A0A8K0R4Y5"/>
<dbReference type="EMBL" id="JAGMVJ010000011">
    <property type="protein sequence ID" value="KAH7086391.1"/>
    <property type="molecule type" value="Genomic_DNA"/>
</dbReference>
<dbReference type="SUPFAM" id="SSF54695">
    <property type="entry name" value="POZ domain"/>
    <property type="match status" value="1"/>
</dbReference>
<dbReference type="Proteomes" id="UP000813461">
    <property type="component" value="Unassembled WGS sequence"/>
</dbReference>
<feature type="domain" description="BTB" evidence="1">
    <location>
        <begin position="36"/>
        <end position="102"/>
    </location>
</feature>
<comment type="caution">
    <text evidence="2">The sequence shown here is derived from an EMBL/GenBank/DDBJ whole genome shotgun (WGS) entry which is preliminary data.</text>
</comment>
<dbReference type="InterPro" id="IPR011333">
    <property type="entry name" value="SKP1/BTB/POZ_sf"/>
</dbReference>
<accession>A0A8K0R4Y5</accession>
<dbReference type="PROSITE" id="PS50097">
    <property type="entry name" value="BTB"/>
    <property type="match status" value="1"/>
</dbReference>
<dbReference type="PANTHER" id="PTHR47843">
    <property type="entry name" value="BTB DOMAIN-CONTAINING PROTEIN-RELATED"/>
    <property type="match status" value="1"/>
</dbReference>
<name>A0A8K0R4Y5_9PLEO</name>
<protein>
    <recommendedName>
        <fullName evidence="1">BTB domain-containing protein</fullName>
    </recommendedName>
</protein>
<dbReference type="PANTHER" id="PTHR47843:SF2">
    <property type="entry name" value="BTB DOMAIN-CONTAINING PROTEIN"/>
    <property type="match status" value="1"/>
</dbReference>
<dbReference type="Pfam" id="PF00651">
    <property type="entry name" value="BTB"/>
    <property type="match status" value="1"/>
</dbReference>
<proteinExistence type="predicted"/>
<dbReference type="CDD" id="cd18186">
    <property type="entry name" value="BTB_POZ_ZBTB_KLHL-like"/>
    <property type="match status" value="1"/>
</dbReference>
<dbReference type="Gene3D" id="3.30.710.10">
    <property type="entry name" value="Potassium Channel Kv1.1, Chain A"/>
    <property type="match status" value="1"/>
</dbReference>
<evidence type="ECO:0000259" key="1">
    <source>
        <dbReference type="PROSITE" id="PS50097"/>
    </source>
</evidence>
<organism evidence="2 3">
    <name type="scientific">Paraphoma chrysanthemicola</name>
    <dbReference type="NCBI Taxonomy" id="798071"/>
    <lineage>
        <taxon>Eukaryota</taxon>
        <taxon>Fungi</taxon>
        <taxon>Dikarya</taxon>
        <taxon>Ascomycota</taxon>
        <taxon>Pezizomycotina</taxon>
        <taxon>Dothideomycetes</taxon>
        <taxon>Pleosporomycetidae</taxon>
        <taxon>Pleosporales</taxon>
        <taxon>Pleosporineae</taxon>
        <taxon>Phaeosphaeriaceae</taxon>
        <taxon>Paraphoma</taxon>
    </lineage>
</organism>
<sequence length="253" mass="29339">MGGEEDPADALARLSLAESIPCSKPAAKPPPNAYDHMMTIVVTHENGHEFQVYHGVLCFYSVYFKTLLDGPFKEGGSTRHVLRDVTYDVFHMFYSWMNTNTVMDIKDSTDAEISVEDFVRLYAFADFYMVEQLKNRTVELFFMRVLKDWSVSMYVTSLMYDKTTQTSLLRKLHVDICIETYRFENLRDEAKEWPQDFVIDLLVGSQHNNMVPGACTEFIKDGRVAWIQKMVKGFCSKYHEHGEPERRPIVDNL</sequence>
<gene>
    <name evidence="2" type="ORF">FB567DRAFT_593335</name>
</gene>
<dbReference type="SMART" id="SM00225">
    <property type="entry name" value="BTB"/>
    <property type="match status" value="1"/>
</dbReference>
<keyword evidence="3" id="KW-1185">Reference proteome</keyword>
<evidence type="ECO:0000313" key="2">
    <source>
        <dbReference type="EMBL" id="KAH7086391.1"/>
    </source>
</evidence>
<dbReference type="InterPro" id="IPR000210">
    <property type="entry name" value="BTB/POZ_dom"/>
</dbReference>
<evidence type="ECO:0000313" key="3">
    <source>
        <dbReference type="Proteomes" id="UP000813461"/>
    </source>
</evidence>
<reference evidence="2" key="1">
    <citation type="journal article" date="2021" name="Nat. Commun.">
        <title>Genetic determinants of endophytism in the Arabidopsis root mycobiome.</title>
        <authorList>
            <person name="Mesny F."/>
            <person name="Miyauchi S."/>
            <person name="Thiergart T."/>
            <person name="Pickel B."/>
            <person name="Atanasova L."/>
            <person name="Karlsson M."/>
            <person name="Huettel B."/>
            <person name="Barry K.W."/>
            <person name="Haridas S."/>
            <person name="Chen C."/>
            <person name="Bauer D."/>
            <person name="Andreopoulos W."/>
            <person name="Pangilinan J."/>
            <person name="LaButti K."/>
            <person name="Riley R."/>
            <person name="Lipzen A."/>
            <person name="Clum A."/>
            <person name="Drula E."/>
            <person name="Henrissat B."/>
            <person name="Kohler A."/>
            <person name="Grigoriev I.V."/>
            <person name="Martin F.M."/>
            <person name="Hacquard S."/>
        </authorList>
    </citation>
    <scope>NUCLEOTIDE SEQUENCE</scope>
    <source>
        <strain evidence="2">MPI-SDFR-AT-0120</strain>
    </source>
</reference>
<dbReference type="OrthoDB" id="3798088at2759"/>